<protein>
    <submittedName>
        <fullName evidence="1">Uncharacterized protein</fullName>
    </submittedName>
</protein>
<gene>
    <name evidence="1" type="ORF">PIL02S_04471</name>
</gene>
<evidence type="ECO:0000313" key="2">
    <source>
        <dbReference type="Proteomes" id="UP000247459"/>
    </source>
</evidence>
<sequence>MYTTEQTTPTKTIMITVNGEPIGRKLIIDSVTYAPVREPEWAASMTEVGMNQPTV</sequence>
<dbReference type="RefSeq" id="WP_181429883.1">
    <property type="nucleotide sequence ID" value="NZ_PRLG01000021.1"/>
</dbReference>
<dbReference type="AlphaFoldDB" id="A0A2W0CIY8"/>
<reference evidence="1 2" key="1">
    <citation type="submission" date="2018-01" db="EMBL/GenBank/DDBJ databases">
        <title>Genome sequence of the PGP bacterium Paenibacillus illinoisensis E3.</title>
        <authorList>
            <person name="Rolli E."/>
            <person name="Marasco R."/>
            <person name="Bessem C."/>
            <person name="Michoud G."/>
            <person name="Gaiarsa S."/>
            <person name="Borin S."/>
            <person name="Daffonchio D."/>
        </authorList>
    </citation>
    <scope>NUCLEOTIDE SEQUENCE [LARGE SCALE GENOMIC DNA]</scope>
    <source>
        <strain evidence="1 2">E3</strain>
    </source>
</reference>
<dbReference type="Proteomes" id="UP000247459">
    <property type="component" value="Unassembled WGS sequence"/>
</dbReference>
<proteinExistence type="predicted"/>
<comment type="caution">
    <text evidence="1">The sequence shown here is derived from an EMBL/GenBank/DDBJ whole genome shotgun (WGS) entry which is preliminary data.</text>
</comment>
<dbReference type="EMBL" id="PRLG01000021">
    <property type="protein sequence ID" value="PYY27798.1"/>
    <property type="molecule type" value="Genomic_DNA"/>
</dbReference>
<name>A0A2W0CIY8_9BACL</name>
<organism evidence="1 2">
    <name type="scientific">Paenibacillus illinoisensis</name>
    <dbReference type="NCBI Taxonomy" id="59845"/>
    <lineage>
        <taxon>Bacteria</taxon>
        <taxon>Bacillati</taxon>
        <taxon>Bacillota</taxon>
        <taxon>Bacilli</taxon>
        <taxon>Bacillales</taxon>
        <taxon>Paenibacillaceae</taxon>
        <taxon>Paenibacillus</taxon>
    </lineage>
</organism>
<evidence type="ECO:0000313" key="1">
    <source>
        <dbReference type="EMBL" id="PYY27798.1"/>
    </source>
</evidence>
<accession>A0A2W0CIY8</accession>